<dbReference type="SUPFAM" id="SSF47473">
    <property type="entry name" value="EF-hand"/>
    <property type="match status" value="1"/>
</dbReference>
<sequence>MESDSFSKRRELFANEDFEKTIQNIICSPRKGKHYPPDDISVYDVTEKQKSYYRKCFLHLMKQTQNSSSLSGALHGSDAKIVDFFRKSGLNDEELSRIWSLSDVNEDGWLDLAEFCTAMHLIVLRVKGELPIPPVLPPVLKPPMTAPRTQSQISSESSRPSAESQLTGTTVKPVENLFEEKTEVVNGRMPVTSRSEEQIHKDKEPTLAKFSDVPPLLVDGRPTAIKPLPINSLPEAVLSLKSPQGPPPVPPPRPTRGHMRSASLDLKQLAIQQQQTTNGLADPFRGPASARHMSIPSNGTIAPPVPLRSDVFAVLPPPKSLDSPVFKTPSLPPEHFNFSSKPSPPSKELKEAVTQTENEWIDPNTVEKFINNFGSQIQGLMVDEEMAETGEGPLVNRWTNRVQGLRKQNADLERERARLAQIRMQLELRLQEVSNLPGTSSAKTALTAALSSKPTQL</sequence>
<proteinExistence type="predicted"/>
<protein>
    <submittedName>
        <fullName evidence="7">Uncharacterized protein</fullName>
    </submittedName>
</protein>
<dbReference type="GO" id="GO:0005737">
    <property type="term" value="C:cytoplasm"/>
    <property type="evidence" value="ECO:0007669"/>
    <property type="project" value="TreeGrafter"/>
</dbReference>
<dbReference type="GO" id="GO:0005509">
    <property type="term" value="F:calcium ion binding"/>
    <property type="evidence" value="ECO:0007669"/>
    <property type="project" value="InterPro"/>
</dbReference>
<dbReference type="PROSITE" id="PS50222">
    <property type="entry name" value="EF_HAND_2"/>
    <property type="match status" value="1"/>
</dbReference>
<evidence type="ECO:0000259" key="5">
    <source>
        <dbReference type="PROSITE" id="PS50222"/>
    </source>
</evidence>
<feature type="region of interest" description="Disordered" evidence="3">
    <location>
        <begin position="141"/>
        <end position="168"/>
    </location>
</feature>
<evidence type="ECO:0000313" key="6">
    <source>
        <dbReference type="Proteomes" id="UP000887575"/>
    </source>
</evidence>
<evidence type="ECO:0000256" key="2">
    <source>
        <dbReference type="SAM" id="Coils"/>
    </source>
</evidence>
<dbReference type="PANTHER" id="PTHR11216">
    <property type="entry name" value="EH DOMAIN"/>
    <property type="match status" value="1"/>
</dbReference>
<evidence type="ECO:0000256" key="3">
    <source>
        <dbReference type="SAM" id="MobiDB-lite"/>
    </source>
</evidence>
<dbReference type="Gene3D" id="1.10.238.10">
    <property type="entry name" value="EF-hand"/>
    <property type="match status" value="1"/>
</dbReference>
<dbReference type="InterPro" id="IPR018247">
    <property type="entry name" value="EF_Hand_1_Ca_BS"/>
</dbReference>
<evidence type="ECO:0000256" key="1">
    <source>
        <dbReference type="ARBA" id="ARBA00022837"/>
    </source>
</evidence>
<dbReference type="InterPro" id="IPR002048">
    <property type="entry name" value="EF_hand_dom"/>
</dbReference>
<dbReference type="GO" id="GO:0016197">
    <property type="term" value="P:endosomal transport"/>
    <property type="evidence" value="ECO:0007669"/>
    <property type="project" value="TreeGrafter"/>
</dbReference>
<reference evidence="7" key="1">
    <citation type="submission" date="2024-02" db="UniProtKB">
        <authorList>
            <consortium name="WormBaseParasite"/>
        </authorList>
    </citation>
    <scope>IDENTIFICATION</scope>
</reference>
<dbReference type="Proteomes" id="UP000887575">
    <property type="component" value="Unassembled WGS sequence"/>
</dbReference>
<feature type="coiled-coil region" evidence="2">
    <location>
        <begin position="395"/>
        <end position="429"/>
    </location>
</feature>
<dbReference type="GO" id="GO:0005886">
    <property type="term" value="C:plasma membrane"/>
    <property type="evidence" value="ECO:0007669"/>
    <property type="project" value="TreeGrafter"/>
</dbReference>
<feature type="region of interest" description="Disordered" evidence="3">
    <location>
        <begin position="240"/>
        <end position="259"/>
    </location>
</feature>
<dbReference type="WBParaSite" id="MBELARI_LOCUS9491">
    <property type="protein sequence ID" value="MBELARI_LOCUS9491"/>
    <property type="gene ID" value="MBELARI_LOCUS9491"/>
</dbReference>
<feature type="region of interest" description="Disordered" evidence="3">
    <location>
        <begin position="437"/>
        <end position="457"/>
    </location>
</feature>
<dbReference type="PANTHER" id="PTHR11216:SF174">
    <property type="entry name" value="GH06923P"/>
    <property type="match status" value="1"/>
</dbReference>
<dbReference type="PROSITE" id="PS00018">
    <property type="entry name" value="EF_HAND_1"/>
    <property type="match status" value="1"/>
</dbReference>
<dbReference type="CDD" id="cd00052">
    <property type="entry name" value="EH"/>
    <property type="match status" value="1"/>
</dbReference>
<keyword evidence="1" id="KW-0106">Calcium</keyword>
<accession>A0AAF3FUC5</accession>
<feature type="domain" description="EH" evidence="4">
    <location>
        <begin position="49"/>
        <end position="147"/>
    </location>
</feature>
<keyword evidence="6" id="KW-1185">Reference proteome</keyword>
<dbReference type="AlphaFoldDB" id="A0AAF3FUC5"/>
<organism evidence="6 7">
    <name type="scientific">Mesorhabditis belari</name>
    <dbReference type="NCBI Taxonomy" id="2138241"/>
    <lineage>
        <taxon>Eukaryota</taxon>
        <taxon>Metazoa</taxon>
        <taxon>Ecdysozoa</taxon>
        <taxon>Nematoda</taxon>
        <taxon>Chromadorea</taxon>
        <taxon>Rhabditida</taxon>
        <taxon>Rhabditina</taxon>
        <taxon>Rhabditomorpha</taxon>
        <taxon>Rhabditoidea</taxon>
        <taxon>Rhabditidae</taxon>
        <taxon>Mesorhabditinae</taxon>
        <taxon>Mesorhabditis</taxon>
    </lineage>
</organism>
<evidence type="ECO:0000313" key="7">
    <source>
        <dbReference type="WBParaSite" id="MBELARI_LOCUS9491"/>
    </source>
</evidence>
<evidence type="ECO:0000259" key="4">
    <source>
        <dbReference type="PROSITE" id="PS50031"/>
    </source>
</evidence>
<keyword evidence="2" id="KW-0175">Coiled coil</keyword>
<dbReference type="InterPro" id="IPR011992">
    <property type="entry name" value="EF-hand-dom_pair"/>
</dbReference>
<feature type="compositionally biased region" description="Pro residues" evidence="3">
    <location>
        <begin position="244"/>
        <end position="254"/>
    </location>
</feature>
<name>A0AAF3FUC5_9BILA</name>
<feature type="compositionally biased region" description="Low complexity" evidence="3">
    <location>
        <begin position="150"/>
        <end position="165"/>
    </location>
</feature>
<dbReference type="SMART" id="SM00027">
    <property type="entry name" value="EH"/>
    <property type="match status" value="1"/>
</dbReference>
<dbReference type="InterPro" id="IPR000261">
    <property type="entry name" value="EH_dom"/>
</dbReference>
<dbReference type="Pfam" id="PF12763">
    <property type="entry name" value="EH"/>
    <property type="match status" value="1"/>
</dbReference>
<feature type="compositionally biased region" description="Low complexity" evidence="3">
    <location>
        <begin position="439"/>
        <end position="457"/>
    </location>
</feature>
<dbReference type="PROSITE" id="PS50031">
    <property type="entry name" value="EH"/>
    <property type="match status" value="1"/>
</dbReference>
<feature type="domain" description="EF-hand" evidence="5">
    <location>
        <begin position="90"/>
        <end position="125"/>
    </location>
</feature>
<dbReference type="GO" id="GO:0006897">
    <property type="term" value="P:endocytosis"/>
    <property type="evidence" value="ECO:0007669"/>
    <property type="project" value="TreeGrafter"/>
</dbReference>